<keyword evidence="2" id="KW-1185">Reference proteome</keyword>
<sequence>MLPRFLKTFLFVLVLIVVPTLVLLYRNHATGSNWNEWSLDTGTSDSSWRSLSTGDIDGDDDGLSPLHLEDHWNAGGAEPDYRHAKVVEAERETESTGESNTRTVYRLGDTLVNQEELEAFRIWRQTDVDGKTTANDLEEDDLTRKDDGDDELKVASAWSSNAAVQGGVIMPKLGNATAKYALIPFPMYHTLVPSS</sequence>
<reference evidence="1" key="1">
    <citation type="submission" date="2023-04" db="EMBL/GenBank/DDBJ databases">
        <title>Draft Genome sequencing of Naganishia species isolated from polar environments using Oxford Nanopore Technology.</title>
        <authorList>
            <person name="Leo P."/>
            <person name="Venkateswaran K."/>
        </authorList>
    </citation>
    <scope>NUCLEOTIDE SEQUENCE</scope>
    <source>
        <strain evidence="1">DBVPG 5303</strain>
    </source>
</reference>
<evidence type="ECO:0000313" key="1">
    <source>
        <dbReference type="EMBL" id="KAJ9119789.1"/>
    </source>
</evidence>
<dbReference type="EMBL" id="JASBWV010000023">
    <property type="protein sequence ID" value="KAJ9119789.1"/>
    <property type="molecule type" value="Genomic_DNA"/>
</dbReference>
<comment type="caution">
    <text evidence="1">The sequence shown here is derived from an EMBL/GenBank/DDBJ whole genome shotgun (WGS) entry which is preliminary data.</text>
</comment>
<accession>A0ACC2X8U8</accession>
<dbReference type="Proteomes" id="UP001234202">
    <property type="component" value="Unassembled WGS sequence"/>
</dbReference>
<organism evidence="1 2">
    <name type="scientific">Naganishia onofrii</name>
    <dbReference type="NCBI Taxonomy" id="1851511"/>
    <lineage>
        <taxon>Eukaryota</taxon>
        <taxon>Fungi</taxon>
        <taxon>Dikarya</taxon>
        <taxon>Basidiomycota</taxon>
        <taxon>Agaricomycotina</taxon>
        <taxon>Tremellomycetes</taxon>
        <taxon>Filobasidiales</taxon>
        <taxon>Filobasidiaceae</taxon>
        <taxon>Naganishia</taxon>
    </lineage>
</organism>
<gene>
    <name evidence="1" type="ORF">QFC24_005501</name>
</gene>
<name>A0ACC2X8U8_9TREE</name>
<proteinExistence type="predicted"/>
<evidence type="ECO:0000313" key="2">
    <source>
        <dbReference type="Proteomes" id="UP001234202"/>
    </source>
</evidence>
<protein>
    <submittedName>
        <fullName evidence="1">Uncharacterized protein</fullName>
    </submittedName>
</protein>